<dbReference type="EMBL" id="GL377679">
    <property type="protein sequence ID" value="EFJ07869.1"/>
    <property type="molecule type" value="Genomic_DNA"/>
</dbReference>
<evidence type="ECO:0000313" key="3">
    <source>
        <dbReference type="Proteomes" id="UP000001514"/>
    </source>
</evidence>
<feature type="non-terminal residue" evidence="2">
    <location>
        <position position="167"/>
    </location>
</feature>
<accession>D8T684</accession>
<protein>
    <submittedName>
        <fullName evidence="2">Uncharacterized protein</fullName>
    </submittedName>
</protein>
<evidence type="ECO:0000313" key="2">
    <source>
        <dbReference type="EMBL" id="EFJ07869.1"/>
    </source>
</evidence>
<feature type="compositionally biased region" description="Basic and acidic residues" evidence="1">
    <location>
        <begin position="157"/>
        <end position="167"/>
    </location>
</feature>
<evidence type="ECO:0000256" key="1">
    <source>
        <dbReference type="SAM" id="MobiDB-lite"/>
    </source>
</evidence>
<dbReference type="eggNOG" id="KOG2696">
    <property type="taxonomic scope" value="Eukaryota"/>
</dbReference>
<dbReference type="SUPFAM" id="SSF55729">
    <property type="entry name" value="Acyl-CoA N-acyltransferases (Nat)"/>
    <property type="match status" value="1"/>
</dbReference>
<dbReference type="PANTHER" id="PTHR12046">
    <property type="entry name" value="HISTONE ACETYLTRANSFERASE TYPE B CATALYTIC SUBUNIT"/>
    <property type="match status" value="1"/>
</dbReference>
<dbReference type="GO" id="GO:0005634">
    <property type="term" value="C:nucleus"/>
    <property type="evidence" value="ECO:0007669"/>
    <property type="project" value="InterPro"/>
</dbReference>
<dbReference type="InterPro" id="IPR016181">
    <property type="entry name" value="Acyl_CoA_acyltransferase"/>
</dbReference>
<dbReference type="Gramene" id="EFJ07869">
    <property type="protein sequence ID" value="EFJ07869"/>
    <property type="gene ID" value="SELMODRAFT_161424"/>
</dbReference>
<keyword evidence="3" id="KW-1185">Reference proteome</keyword>
<name>D8T684_SELML</name>
<dbReference type="AlphaFoldDB" id="D8T684"/>
<dbReference type="Proteomes" id="UP000001514">
    <property type="component" value="Unassembled WGS sequence"/>
</dbReference>
<sequence>MRRNSFDVTMEDPSDKLQLLRDCMDVMRLLDSTPVLSQVRLAVQRIKEGKTGSEELLPPSNLACVVRRELKISKVQFKRCWEVMILVHLDPGDEKAFTELLSKRLSAELFESKESQQPKLKHVVDTENKYDSSKTFVMMKFRQRDGGDEAQDGEVDASQREEALKEL</sequence>
<gene>
    <name evidence="2" type="ORF">SELMODRAFT_161424</name>
</gene>
<organism evidence="3">
    <name type="scientific">Selaginella moellendorffii</name>
    <name type="common">Spikemoss</name>
    <dbReference type="NCBI Taxonomy" id="88036"/>
    <lineage>
        <taxon>Eukaryota</taxon>
        <taxon>Viridiplantae</taxon>
        <taxon>Streptophyta</taxon>
        <taxon>Embryophyta</taxon>
        <taxon>Tracheophyta</taxon>
        <taxon>Lycopodiopsida</taxon>
        <taxon>Selaginellales</taxon>
        <taxon>Selaginellaceae</taxon>
        <taxon>Selaginella</taxon>
    </lineage>
</organism>
<dbReference type="InterPro" id="IPR017380">
    <property type="entry name" value="Hist_AcTrfase_B-typ_cat-su"/>
</dbReference>
<dbReference type="KEGG" id="smo:SELMODRAFT_161424"/>
<proteinExistence type="predicted"/>
<dbReference type="InParanoid" id="D8T684"/>
<dbReference type="GO" id="GO:0000781">
    <property type="term" value="C:chromosome, telomeric region"/>
    <property type="evidence" value="ECO:0007669"/>
    <property type="project" value="GOC"/>
</dbReference>
<reference evidence="2 3" key="1">
    <citation type="journal article" date="2011" name="Science">
        <title>The Selaginella genome identifies genetic changes associated with the evolution of vascular plants.</title>
        <authorList>
            <person name="Banks J.A."/>
            <person name="Nishiyama T."/>
            <person name="Hasebe M."/>
            <person name="Bowman J.L."/>
            <person name="Gribskov M."/>
            <person name="dePamphilis C."/>
            <person name="Albert V.A."/>
            <person name="Aono N."/>
            <person name="Aoyama T."/>
            <person name="Ambrose B.A."/>
            <person name="Ashton N.W."/>
            <person name="Axtell M.J."/>
            <person name="Barker E."/>
            <person name="Barker M.S."/>
            <person name="Bennetzen J.L."/>
            <person name="Bonawitz N.D."/>
            <person name="Chapple C."/>
            <person name="Cheng C."/>
            <person name="Correa L.G."/>
            <person name="Dacre M."/>
            <person name="DeBarry J."/>
            <person name="Dreyer I."/>
            <person name="Elias M."/>
            <person name="Engstrom E.M."/>
            <person name="Estelle M."/>
            <person name="Feng L."/>
            <person name="Finet C."/>
            <person name="Floyd S.K."/>
            <person name="Frommer W.B."/>
            <person name="Fujita T."/>
            <person name="Gramzow L."/>
            <person name="Gutensohn M."/>
            <person name="Harholt J."/>
            <person name="Hattori M."/>
            <person name="Heyl A."/>
            <person name="Hirai T."/>
            <person name="Hiwatashi Y."/>
            <person name="Ishikawa M."/>
            <person name="Iwata M."/>
            <person name="Karol K.G."/>
            <person name="Koehler B."/>
            <person name="Kolukisaoglu U."/>
            <person name="Kubo M."/>
            <person name="Kurata T."/>
            <person name="Lalonde S."/>
            <person name="Li K."/>
            <person name="Li Y."/>
            <person name="Litt A."/>
            <person name="Lyons E."/>
            <person name="Manning G."/>
            <person name="Maruyama T."/>
            <person name="Michael T.P."/>
            <person name="Mikami K."/>
            <person name="Miyazaki S."/>
            <person name="Morinaga S."/>
            <person name="Murata T."/>
            <person name="Mueller-Roeber B."/>
            <person name="Nelson D.R."/>
            <person name="Obara M."/>
            <person name="Oguri Y."/>
            <person name="Olmstead R.G."/>
            <person name="Onodera N."/>
            <person name="Petersen B.L."/>
            <person name="Pils B."/>
            <person name="Prigge M."/>
            <person name="Rensing S.A."/>
            <person name="Riano-Pachon D.M."/>
            <person name="Roberts A.W."/>
            <person name="Sato Y."/>
            <person name="Scheller H.V."/>
            <person name="Schulz B."/>
            <person name="Schulz C."/>
            <person name="Shakirov E.V."/>
            <person name="Shibagaki N."/>
            <person name="Shinohara N."/>
            <person name="Shippen D.E."/>
            <person name="Soerensen I."/>
            <person name="Sotooka R."/>
            <person name="Sugimoto N."/>
            <person name="Sugita M."/>
            <person name="Sumikawa N."/>
            <person name="Tanurdzic M."/>
            <person name="Theissen G."/>
            <person name="Ulvskov P."/>
            <person name="Wakazuki S."/>
            <person name="Weng J.K."/>
            <person name="Willats W.W."/>
            <person name="Wipf D."/>
            <person name="Wolf P.G."/>
            <person name="Yang L."/>
            <person name="Zimmer A.D."/>
            <person name="Zhu Q."/>
            <person name="Mitros T."/>
            <person name="Hellsten U."/>
            <person name="Loque D."/>
            <person name="Otillar R."/>
            <person name="Salamov A."/>
            <person name="Schmutz J."/>
            <person name="Shapiro H."/>
            <person name="Lindquist E."/>
            <person name="Lucas S."/>
            <person name="Rokhsar D."/>
            <person name="Grigoriev I.V."/>
        </authorList>
    </citation>
    <scope>NUCLEOTIDE SEQUENCE [LARGE SCALE GENOMIC DNA]</scope>
</reference>
<dbReference type="GO" id="GO:0031509">
    <property type="term" value="P:subtelomeric heterochromatin formation"/>
    <property type="evidence" value="ECO:0007669"/>
    <property type="project" value="InterPro"/>
</dbReference>
<dbReference type="STRING" id="88036.D8T684"/>
<dbReference type="HOGENOM" id="CLU_1598811_0_0_1"/>
<dbReference type="GO" id="GO:0004402">
    <property type="term" value="F:histone acetyltransferase activity"/>
    <property type="evidence" value="ECO:0007669"/>
    <property type="project" value="InterPro"/>
</dbReference>
<feature type="region of interest" description="Disordered" evidence="1">
    <location>
        <begin position="142"/>
        <end position="167"/>
    </location>
</feature>